<accession>A0A0P1ABP6</accession>
<feature type="chain" id="PRO_5006058534" description="RxLR-like protein" evidence="1">
    <location>
        <begin position="21"/>
        <end position="167"/>
    </location>
</feature>
<keyword evidence="3" id="KW-1185">Reference proteome</keyword>
<sequence>MRIQYAVQLAVAAMVMYVDAETSPTSAKTIRQMDIPPSAHTPANDESETFVQGLSHTVGQDEDRGQNEDLVRLISLRWAQMLAIWTARTPVGMLTHIKKLANTVKDFNSVFKFYKILYEDSAANKVLKVLAEQIGNPAKLALKLHEGAKLEPIAEVSSALESAQFFE</sequence>
<dbReference type="GeneID" id="36403235"/>
<organism evidence="2 3">
    <name type="scientific">Plasmopara halstedii</name>
    <name type="common">Downy mildew of sunflower</name>
    <dbReference type="NCBI Taxonomy" id="4781"/>
    <lineage>
        <taxon>Eukaryota</taxon>
        <taxon>Sar</taxon>
        <taxon>Stramenopiles</taxon>
        <taxon>Oomycota</taxon>
        <taxon>Peronosporomycetes</taxon>
        <taxon>Peronosporales</taxon>
        <taxon>Peronosporaceae</taxon>
        <taxon>Plasmopara</taxon>
    </lineage>
</organism>
<reference evidence="3" key="1">
    <citation type="submission" date="2014-09" db="EMBL/GenBank/DDBJ databases">
        <authorList>
            <person name="Sharma Rahul"/>
            <person name="Thines Marco"/>
        </authorList>
    </citation>
    <scope>NUCLEOTIDE SEQUENCE [LARGE SCALE GENOMIC DNA]</scope>
</reference>
<protein>
    <recommendedName>
        <fullName evidence="4">RxLR-like protein</fullName>
    </recommendedName>
</protein>
<feature type="signal peptide" evidence="1">
    <location>
        <begin position="1"/>
        <end position="20"/>
    </location>
</feature>
<proteinExistence type="predicted"/>
<evidence type="ECO:0000313" key="2">
    <source>
        <dbReference type="EMBL" id="CEG38085.1"/>
    </source>
</evidence>
<keyword evidence="1" id="KW-0732">Signal</keyword>
<evidence type="ECO:0000256" key="1">
    <source>
        <dbReference type="SAM" id="SignalP"/>
    </source>
</evidence>
<dbReference type="EMBL" id="CCYD01000321">
    <property type="protein sequence ID" value="CEG38085.1"/>
    <property type="molecule type" value="Genomic_DNA"/>
</dbReference>
<name>A0A0P1ABP6_PLAHL</name>
<dbReference type="Proteomes" id="UP000054928">
    <property type="component" value="Unassembled WGS sequence"/>
</dbReference>
<dbReference type="AlphaFoldDB" id="A0A0P1ABP6"/>
<evidence type="ECO:0000313" key="3">
    <source>
        <dbReference type="Proteomes" id="UP000054928"/>
    </source>
</evidence>
<dbReference type="RefSeq" id="XP_024574454.1">
    <property type="nucleotide sequence ID" value="XM_024723483.1"/>
</dbReference>
<evidence type="ECO:0008006" key="4">
    <source>
        <dbReference type="Google" id="ProtNLM"/>
    </source>
</evidence>